<gene>
    <name evidence="1" type="ORF">CL6EHI_198920</name>
</gene>
<evidence type="ECO:0008006" key="3">
    <source>
        <dbReference type="Google" id="ProtNLM"/>
    </source>
</evidence>
<protein>
    <recommendedName>
        <fullName evidence="3">TLDc domain-containing protein</fullName>
    </recommendedName>
</protein>
<evidence type="ECO:0000313" key="1">
    <source>
        <dbReference type="EMBL" id="GAT93181.1"/>
    </source>
</evidence>
<name>A0A5K1VUD5_ENTHI</name>
<dbReference type="EMBL" id="BDEQ01000001">
    <property type="protein sequence ID" value="GAT93181.1"/>
    <property type="molecule type" value="Genomic_DNA"/>
</dbReference>
<dbReference type="VEuPathDB" id="AmoebaDB:EHI7A_156280"/>
<sequence length="184" mass="21541">MIDEQQEMVIRHSKYFAQWTDRHCGYKKIFDTAVNGISNLRFNKTIMNIPHLIFICFGDYGNVYGTYCDLPITTLDINSPDFEKNKSCHNFIFTLNSNGRIQDPQKFELINEKRGSIQLHEMDDPCLFDFGYGSSRVYVHKPTSKKGYCKNLSRSYEKIKDNELIGCMFPQPFHTERVIVLQML</sequence>
<dbReference type="VEuPathDB" id="AmoebaDB:EHI_198920"/>
<dbReference type="AlphaFoldDB" id="A0A5K1VUD5"/>
<dbReference type="VEuPathDB" id="AmoebaDB:EHI8A_176240"/>
<dbReference type="VEuPathDB" id="AmoebaDB:KM1_187540"/>
<comment type="caution">
    <text evidence="1">The sequence shown here is derived from an EMBL/GenBank/DDBJ whole genome shotgun (WGS) entry which is preliminary data.</text>
</comment>
<proteinExistence type="predicted"/>
<dbReference type="VEuPathDB" id="AmoebaDB:EHI5A_142900"/>
<organism evidence="1 2">
    <name type="scientific">Entamoeba histolytica</name>
    <dbReference type="NCBI Taxonomy" id="5759"/>
    <lineage>
        <taxon>Eukaryota</taxon>
        <taxon>Amoebozoa</taxon>
        <taxon>Evosea</taxon>
        <taxon>Archamoebae</taxon>
        <taxon>Mastigamoebida</taxon>
        <taxon>Entamoebidae</taxon>
        <taxon>Entamoeba</taxon>
    </lineage>
</organism>
<reference evidence="1 2" key="1">
    <citation type="submission" date="2016-05" db="EMBL/GenBank/DDBJ databases">
        <title>First whole genome sequencing of Entamoeba histolytica HM1:IMSS-clone-6.</title>
        <authorList>
            <person name="Mukherjee Avik.K."/>
            <person name="Izumyama S."/>
            <person name="Nakada-Tsukui K."/>
            <person name="Nozaki T."/>
        </authorList>
    </citation>
    <scope>NUCLEOTIDE SEQUENCE [LARGE SCALE GENOMIC DNA]</scope>
    <source>
        <strain evidence="1 2">HM1:IMSS clone 6</strain>
    </source>
</reference>
<accession>A0A5K1VUD5</accession>
<dbReference type="Proteomes" id="UP000078387">
    <property type="component" value="Unassembled WGS sequence"/>
</dbReference>
<dbReference type="OMA" id="FTCTRIV"/>
<evidence type="ECO:0000313" key="2">
    <source>
        <dbReference type="Proteomes" id="UP000078387"/>
    </source>
</evidence>